<dbReference type="Proteomes" id="UP000235914">
    <property type="component" value="Unassembled WGS sequence"/>
</dbReference>
<feature type="domain" description="GYF" evidence="2">
    <location>
        <begin position="20"/>
        <end position="54"/>
    </location>
</feature>
<feature type="transmembrane region" description="Helical" evidence="1">
    <location>
        <begin position="132"/>
        <end position="158"/>
    </location>
</feature>
<feature type="transmembrane region" description="Helical" evidence="1">
    <location>
        <begin position="91"/>
        <end position="111"/>
    </location>
</feature>
<evidence type="ECO:0000256" key="1">
    <source>
        <dbReference type="SAM" id="Phobius"/>
    </source>
</evidence>
<feature type="transmembrane region" description="Helical" evidence="1">
    <location>
        <begin position="178"/>
        <end position="199"/>
    </location>
</feature>
<evidence type="ECO:0000259" key="2">
    <source>
        <dbReference type="Pfam" id="PF14237"/>
    </source>
</evidence>
<protein>
    <submittedName>
        <fullName evidence="3">DUF4339 domain-containing protein</fullName>
    </submittedName>
</protein>
<feature type="transmembrane region" description="Helical" evidence="1">
    <location>
        <begin position="220"/>
        <end position="240"/>
    </location>
</feature>
<name>A0AAP8T9J2_9BACT</name>
<evidence type="ECO:0000313" key="3">
    <source>
        <dbReference type="EMBL" id="PNC56714.1"/>
    </source>
</evidence>
<feature type="transmembrane region" description="Helical" evidence="1">
    <location>
        <begin position="246"/>
        <end position="268"/>
    </location>
</feature>
<keyword evidence="1" id="KW-0812">Transmembrane</keyword>
<gene>
    <name evidence="3" type="ORF">CXU09_03800</name>
</gene>
<dbReference type="AlphaFoldDB" id="A0AAP8T9J2"/>
<comment type="caution">
    <text evidence="3">The sequence shown here is derived from an EMBL/GenBank/DDBJ whole genome shotgun (WGS) entry which is preliminary data.</text>
</comment>
<dbReference type="InterPro" id="IPR025640">
    <property type="entry name" value="GYF_2"/>
</dbReference>
<keyword evidence="1" id="KW-1133">Transmembrane helix</keyword>
<dbReference type="EMBL" id="PJKN01000002">
    <property type="protein sequence ID" value="PNC56714.1"/>
    <property type="molecule type" value="Genomic_DNA"/>
</dbReference>
<proteinExistence type="predicted"/>
<reference evidence="3 4" key="1">
    <citation type="journal article" date="2017" name="BMC Genomics">
        <title>Genome sequencing of 39 Akkermansia muciniphila isolates reveals its population structure, genomic and functional diverisity, and global distribution in mammalian gut microbiotas.</title>
        <authorList>
            <person name="Guo X."/>
            <person name="Li S."/>
            <person name="Zhang J."/>
            <person name="Wu F."/>
            <person name="Li X."/>
            <person name="Wu D."/>
            <person name="Zhang M."/>
            <person name="Ou Z."/>
            <person name="Jie Z."/>
            <person name="Yan Q."/>
            <person name="Li P."/>
            <person name="Yi J."/>
            <person name="Peng Y."/>
        </authorList>
    </citation>
    <scope>NUCLEOTIDE SEQUENCE [LARGE SCALE GENOMIC DNA]</scope>
    <source>
        <strain evidence="3 4">GP43</strain>
    </source>
</reference>
<organism evidence="3 4">
    <name type="scientific">Akkermansia muciniphila</name>
    <dbReference type="NCBI Taxonomy" id="239935"/>
    <lineage>
        <taxon>Bacteria</taxon>
        <taxon>Pseudomonadati</taxon>
        <taxon>Verrucomicrobiota</taxon>
        <taxon>Verrucomicrobiia</taxon>
        <taxon>Verrucomicrobiales</taxon>
        <taxon>Akkermansiaceae</taxon>
        <taxon>Akkermansia</taxon>
    </lineage>
</organism>
<sequence length="284" mass="32478">MQVMSEYFLKLPGDSQPRAYSEYEVREFLGQGVIDSKTLTWKQGMEGWQPVAQVLPPMSPIWRETQDQESKDQPEEQQYRLRYPLNGLAKLSILACFVLLPFMLWSSWIVFSNNVVNYEEIQTLIQQNMVHLPSFAAPLVFLLSILFIPSLLIQLIWLYRASANIQEFQVQGIRFTPFLSVLLSCMPVVGMVLNALVLQEIYKASKNPAEWMLQIPSRSLRLYLLVTTALTLCTLFPFGAEHYVTAFLLTGALMTAASILWLVCVLQITRKQEELVSKNQNSCS</sequence>
<keyword evidence="1" id="KW-0472">Membrane</keyword>
<accession>A0AAP8T9J2</accession>
<dbReference type="Pfam" id="PF14237">
    <property type="entry name" value="GYF_2"/>
    <property type="match status" value="1"/>
</dbReference>
<evidence type="ECO:0000313" key="4">
    <source>
        <dbReference type="Proteomes" id="UP000235914"/>
    </source>
</evidence>